<dbReference type="Proteomes" id="UP000321436">
    <property type="component" value="Unassembled WGS sequence"/>
</dbReference>
<keyword evidence="2" id="KW-1185">Reference proteome</keyword>
<name>A0A512RRV3_9BACT</name>
<organism evidence="1 2">
    <name type="scientific">Chitinophaga cymbidii</name>
    <dbReference type="NCBI Taxonomy" id="1096750"/>
    <lineage>
        <taxon>Bacteria</taxon>
        <taxon>Pseudomonadati</taxon>
        <taxon>Bacteroidota</taxon>
        <taxon>Chitinophagia</taxon>
        <taxon>Chitinophagales</taxon>
        <taxon>Chitinophagaceae</taxon>
        <taxon>Chitinophaga</taxon>
    </lineage>
</organism>
<accession>A0A512RRV3</accession>
<dbReference type="EMBL" id="BKAU01000006">
    <property type="protein sequence ID" value="GEP98431.1"/>
    <property type="molecule type" value="Genomic_DNA"/>
</dbReference>
<dbReference type="AlphaFoldDB" id="A0A512RRV3"/>
<comment type="caution">
    <text evidence="1">The sequence shown here is derived from an EMBL/GenBank/DDBJ whole genome shotgun (WGS) entry which is preliminary data.</text>
</comment>
<protein>
    <submittedName>
        <fullName evidence="1">Uncharacterized protein</fullName>
    </submittedName>
</protein>
<reference evidence="1 2" key="1">
    <citation type="submission" date="2019-07" db="EMBL/GenBank/DDBJ databases">
        <title>Whole genome shotgun sequence of Chitinophaga cymbidii NBRC 109752.</title>
        <authorList>
            <person name="Hosoyama A."/>
            <person name="Uohara A."/>
            <person name="Ohji S."/>
            <person name="Ichikawa N."/>
        </authorList>
    </citation>
    <scope>NUCLEOTIDE SEQUENCE [LARGE SCALE GENOMIC DNA]</scope>
    <source>
        <strain evidence="1 2">NBRC 109752</strain>
    </source>
</reference>
<sequence length="186" mass="19958">MTTFLFACQSASQRNDKKPDSVPKGAPRVVSADSLIVPGKSIGNIKLGMDAAPVIKLMGTPSGGDAAMGKATVIWNNGDDLTAIYTERNMGVDDTARILQIRSTLPGYLTDKNIGVGVTLDDIELQMPVARLGEYSEGKDTFALYVTRAGISFEINRDQQCTGIIVHPAGTDPTKAYLPFHSNLRK</sequence>
<proteinExistence type="predicted"/>
<evidence type="ECO:0000313" key="2">
    <source>
        <dbReference type="Proteomes" id="UP000321436"/>
    </source>
</evidence>
<evidence type="ECO:0000313" key="1">
    <source>
        <dbReference type="EMBL" id="GEP98431.1"/>
    </source>
</evidence>
<gene>
    <name evidence="1" type="ORF">CCY01nite_46910</name>
</gene>